<comment type="caution">
    <text evidence="1">The sequence shown here is derived from an EMBL/GenBank/DDBJ whole genome shotgun (WGS) entry which is preliminary data.</text>
</comment>
<proteinExistence type="predicted"/>
<accession>A0ACC0GUQ5</accession>
<organism evidence="1 2">
    <name type="scientific">Camellia lanceoleosa</name>
    <dbReference type="NCBI Taxonomy" id="1840588"/>
    <lineage>
        <taxon>Eukaryota</taxon>
        <taxon>Viridiplantae</taxon>
        <taxon>Streptophyta</taxon>
        <taxon>Embryophyta</taxon>
        <taxon>Tracheophyta</taxon>
        <taxon>Spermatophyta</taxon>
        <taxon>Magnoliopsida</taxon>
        <taxon>eudicotyledons</taxon>
        <taxon>Gunneridae</taxon>
        <taxon>Pentapetalae</taxon>
        <taxon>asterids</taxon>
        <taxon>Ericales</taxon>
        <taxon>Theaceae</taxon>
        <taxon>Camellia</taxon>
    </lineage>
</organism>
<protein>
    <submittedName>
        <fullName evidence="1">Uncharacterized protein</fullName>
    </submittedName>
</protein>
<gene>
    <name evidence="1" type="ORF">LOK49_LG08G03442</name>
</gene>
<dbReference type="Proteomes" id="UP001060215">
    <property type="component" value="Chromosome 9"/>
</dbReference>
<dbReference type="EMBL" id="CM045766">
    <property type="protein sequence ID" value="KAI8003266.1"/>
    <property type="molecule type" value="Genomic_DNA"/>
</dbReference>
<keyword evidence="2" id="KW-1185">Reference proteome</keyword>
<evidence type="ECO:0000313" key="2">
    <source>
        <dbReference type="Proteomes" id="UP001060215"/>
    </source>
</evidence>
<name>A0ACC0GUQ5_9ERIC</name>
<sequence length="71" mass="7795">MHTTSPPSSSCILHHHFHLHAHDTPTAEQAIQQTHLSPCMKTQLSFSPRSPNTPTDSLGSTPTDFTEHTHG</sequence>
<reference evidence="1 2" key="1">
    <citation type="journal article" date="2022" name="Plant J.">
        <title>Chromosome-level genome of Camellia lanceoleosa provides a valuable resource for understanding genome evolution and self-incompatibility.</title>
        <authorList>
            <person name="Gong W."/>
            <person name="Xiao S."/>
            <person name="Wang L."/>
            <person name="Liao Z."/>
            <person name="Chang Y."/>
            <person name="Mo W."/>
            <person name="Hu G."/>
            <person name="Li W."/>
            <person name="Zhao G."/>
            <person name="Zhu H."/>
            <person name="Hu X."/>
            <person name="Ji K."/>
            <person name="Xiang X."/>
            <person name="Song Q."/>
            <person name="Yuan D."/>
            <person name="Jin S."/>
            <person name="Zhang L."/>
        </authorList>
    </citation>
    <scope>NUCLEOTIDE SEQUENCE [LARGE SCALE GENOMIC DNA]</scope>
    <source>
        <strain evidence="1">SQ_2022a</strain>
    </source>
</reference>
<evidence type="ECO:0000313" key="1">
    <source>
        <dbReference type="EMBL" id="KAI8003266.1"/>
    </source>
</evidence>